<name>A0A485PME5_LYNPA</name>
<dbReference type="InterPro" id="IPR000082">
    <property type="entry name" value="SEA_dom"/>
</dbReference>
<organism evidence="4 5">
    <name type="scientific">Lynx pardinus</name>
    <name type="common">Iberian lynx</name>
    <name type="synonym">Felis pardina</name>
    <dbReference type="NCBI Taxonomy" id="191816"/>
    <lineage>
        <taxon>Eukaryota</taxon>
        <taxon>Metazoa</taxon>
        <taxon>Chordata</taxon>
        <taxon>Craniata</taxon>
        <taxon>Vertebrata</taxon>
        <taxon>Euteleostomi</taxon>
        <taxon>Mammalia</taxon>
        <taxon>Eutheria</taxon>
        <taxon>Laurasiatheria</taxon>
        <taxon>Carnivora</taxon>
        <taxon>Feliformia</taxon>
        <taxon>Felidae</taxon>
        <taxon>Felinae</taxon>
        <taxon>Lynx</taxon>
    </lineage>
</organism>
<evidence type="ECO:0000256" key="2">
    <source>
        <dbReference type="SAM" id="Phobius"/>
    </source>
</evidence>
<keyword evidence="4" id="KW-0378">Hydrolase</keyword>
<keyword evidence="2 4" id="KW-0812">Transmembrane</keyword>
<feature type="compositionally biased region" description="Basic and acidic residues" evidence="1">
    <location>
        <begin position="262"/>
        <end position="274"/>
    </location>
</feature>
<proteinExistence type="predicted"/>
<reference evidence="4 5" key="1">
    <citation type="submission" date="2019-01" db="EMBL/GenBank/DDBJ databases">
        <authorList>
            <person name="Alioto T."/>
            <person name="Alioto T."/>
        </authorList>
    </citation>
    <scope>NUCLEOTIDE SEQUENCE [LARGE SCALE GENOMIC DNA]</scope>
</reference>
<keyword evidence="2" id="KW-0472">Membrane</keyword>
<dbReference type="AlphaFoldDB" id="A0A485PME5"/>
<keyword evidence="2" id="KW-1133">Transmembrane helix</keyword>
<evidence type="ECO:0000259" key="3">
    <source>
        <dbReference type="PROSITE" id="PS50024"/>
    </source>
</evidence>
<feature type="region of interest" description="Disordered" evidence="1">
    <location>
        <begin position="151"/>
        <end position="180"/>
    </location>
</feature>
<sequence length="377" mass="41080">MEGSGISGHCATENREEGNRLSGQKAKGARSWLIEICTPGSPAAGTIAGRWGAWEPKPLSVLGPQTGRCGRKGGVSRARLSPAPLVLWSERPQDPRRWLVPSLNHRLPESRTSHPKGRAAVFRAPLVFGKSSFADAGSFPTRVCFSTRMPTAEAPQAAGGQGDGGDGEEAEPEGMFKAPKDSKRKVRDYLRLAPLWLALVVLASVGVLLWYFLGYKAEVTVSQVYSGSLRVLNRHFSQDLARRESSVFRSETAKAQRMVGKGCREGREQTRGGEGRGGPRSGRARREGPLTCFFWFILQIPEHRRPMLSPEVVRALLAEEIQSTANGSAPAPYRADYEVDPEGLVILEASVKDIVALNATLGTRLGFFFPLRCVSSR</sequence>
<keyword evidence="5" id="KW-1185">Reference proteome</keyword>
<dbReference type="GO" id="GO:0006508">
    <property type="term" value="P:proteolysis"/>
    <property type="evidence" value="ECO:0007669"/>
    <property type="project" value="UniProtKB-KW"/>
</dbReference>
<feature type="domain" description="SEA" evidence="3">
    <location>
        <begin position="221"/>
        <end position="351"/>
    </location>
</feature>
<dbReference type="EMBL" id="CAAGRJ010040548">
    <property type="protein sequence ID" value="VFV47415.1"/>
    <property type="molecule type" value="Genomic_DNA"/>
</dbReference>
<dbReference type="PROSITE" id="PS50024">
    <property type="entry name" value="SEA"/>
    <property type="match status" value="1"/>
</dbReference>
<evidence type="ECO:0000313" key="4">
    <source>
        <dbReference type="EMBL" id="VFV47415.1"/>
    </source>
</evidence>
<feature type="non-terminal residue" evidence="4">
    <location>
        <position position="377"/>
    </location>
</feature>
<keyword evidence="4" id="KW-0645">Protease</keyword>
<feature type="region of interest" description="Disordered" evidence="1">
    <location>
        <begin position="258"/>
        <end position="285"/>
    </location>
</feature>
<dbReference type="GO" id="GO:0008233">
    <property type="term" value="F:peptidase activity"/>
    <property type="evidence" value="ECO:0007669"/>
    <property type="project" value="UniProtKB-KW"/>
</dbReference>
<accession>A0A485PME5</accession>
<evidence type="ECO:0000313" key="5">
    <source>
        <dbReference type="Proteomes" id="UP000386466"/>
    </source>
</evidence>
<evidence type="ECO:0000256" key="1">
    <source>
        <dbReference type="SAM" id="MobiDB-lite"/>
    </source>
</evidence>
<dbReference type="Proteomes" id="UP000386466">
    <property type="component" value="Unassembled WGS sequence"/>
</dbReference>
<gene>
    <name evidence="4" type="ORF">LYPA_23C004153</name>
</gene>
<protein>
    <submittedName>
        <fullName evidence="4">Transmembrane protease serine</fullName>
    </submittedName>
</protein>
<feature type="transmembrane region" description="Helical" evidence="2">
    <location>
        <begin position="192"/>
        <end position="213"/>
    </location>
</feature>
<feature type="region of interest" description="Disordered" evidence="1">
    <location>
        <begin position="1"/>
        <end position="24"/>
    </location>
</feature>